<proteinExistence type="predicted"/>
<organism evidence="1 2">
    <name type="scientific">Pseudonocardia parietis</name>
    <dbReference type="NCBI Taxonomy" id="570936"/>
    <lineage>
        <taxon>Bacteria</taxon>
        <taxon>Bacillati</taxon>
        <taxon>Actinomycetota</taxon>
        <taxon>Actinomycetes</taxon>
        <taxon>Pseudonocardiales</taxon>
        <taxon>Pseudonocardiaceae</taxon>
        <taxon>Pseudonocardia</taxon>
    </lineage>
</organism>
<dbReference type="RefSeq" id="WP_210036716.1">
    <property type="nucleotide sequence ID" value="NZ_JAGINU010000003.1"/>
</dbReference>
<sequence length="73" mass="7375">MEQDHLGRVHLGPGQKGDQFVAAAVAGVELQQRAAVDVAGADVAFELVAGRGRGGPVGGEDLDQALRVLGASI</sequence>
<dbReference type="Proteomes" id="UP001519295">
    <property type="component" value="Unassembled WGS sequence"/>
</dbReference>
<evidence type="ECO:0000313" key="2">
    <source>
        <dbReference type="Proteomes" id="UP001519295"/>
    </source>
</evidence>
<comment type="caution">
    <text evidence="1">The sequence shown here is derived from an EMBL/GenBank/DDBJ whole genome shotgun (WGS) entry which is preliminary data.</text>
</comment>
<protein>
    <submittedName>
        <fullName evidence="1">Uncharacterized protein</fullName>
    </submittedName>
</protein>
<name>A0ABS4W5V7_9PSEU</name>
<keyword evidence="2" id="KW-1185">Reference proteome</keyword>
<reference evidence="1 2" key="1">
    <citation type="submission" date="2021-03" db="EMBL/GenBank/DDBJ databases">
        <title>Sequencing the genomes of 1000 actinobacteria strains.</title>
        <authorList>
            <person name="Klenk H.-P."/>
        </authorList>
    </citation>
    <scope>NUCLEOTIDE SEQUENCE [LARGE SCALE GENOMIC DNA]</scope>
    <source>
        <strain evidence="1 2">DSM 45256</strain>
    </source>
</reference>
<gene>
    <name evidence="1" type="ORF">JOF36_007344</name>
</gene>
<accession>A0ABS4W5V7</accession>
<dbReference type="EMBL" id="JAGINU010000003">
    <property type="protein sequence ID" value="MBP2371571.1"/>
    <property type="molecule type" value="Genomic_DNA"/>
</dbReference>
<evidence type="ECO:0000313" key="1">
    <source>
        <dbReference type="EMBL" id="MBP2371571.1"/>
    </source>
</evidence>